<protein>
    <recommendedName>
        <fullName evidence="7">Lipase</fullName>
    </recommendedName>
</protein>
<dbReference type="Pfam" id="PF04083">
    <property type="entry name" value="Abhydro_lipase"/>
    <property type="match status" value="1"/>
</dbReference>
<comment type="similarity">
    <text evidence="1 7">Belongs to the AB hydrolase superfamily. Lipase family.</text>
</comment>
<dbReference type="GeneID" id="6499899"/>
<evidence type="ECO:0000256" key="6">
    <source>
        <dbReference type="ARBA" id="ARBA00023180"/>
    </source>
</evidence>
<dbReference type="PANTHER" id="PTHR11005">
    <property type="entry name" value="LYSOSOMAL ACID LIPASE-RELATED"/>
    <property type="match status" value="1"/>
</dbReference>
<dbReference type="Proteomes" id="UP000007801">
    <property type="component" value="Unassembled WGS sequence"/>
</dbReference>
<evidence type="ECO:0000313" key="10">
    <source>
        <dbReference type="EMBL" id="KPU79617.1"/>
    </source>
</evidence>
<dbReference type="InterPro" id="IPR025483">
    <property type="entry name" value="Lipase_euk"/>
</dbReference>
<evidence type="ECO:0000256" key="8">
    <source>
        <dbReference type="SAM" id="MobiDB-lite"/>
    </source>
</evidence>
<keyword evidence="2" id="KW-0732">Signal</keyword>
<evidence type="ECO:0000256" key="2">
    <source>
        <dbReference type="ARBA" id="ARBA00022729"/>
    </source>
</evidence>
<proteinExistence type="inferred from homology"/>
<dbReference type="AlphaFoldDB" id="A0A0P8XYC0"/>
<evidence type="ECO:0000256" key="7">
    <source>
        <dbReference type="PIRNR" id="PIRNR000862"/>
    </source>
</evidence>
<evidence type="ECO:0000256" key="4">
    <source>
        <dbReference type="ARBA" id="ARBA00022963"/>
    </source>
</evidence>
<organism evidence="10 11">
    <name type="scientific">Drosophila ananassae</name>
    <name type="common">Fruit fly</name>
    <dbReference type="NCBI Taxonomy" id="7217"/>
    <lineage>
        <taxon>Eukaryota</taxon>
        <taxon>Metazoa</taxon>
        <taxon>Ecdysozoa</taxon>
        <taxon>Arthropoda</taxon>
        <taxon>Hexapoda</taxon>
        <taxon>Insecta</taxon>
        <taxon>Pterygota</taxon>
        <taxon>Neoptera</taxon>
        <taxon>Endopterygota</taxon>
        <taxon>Diptera</taxon>
        <taxon>Brachycera</taxon>
        <taxon>Muscomorpha</taxon>
        <taxon>Ephydroidea</taxon>
        <taxon>Drosophilidae</taxon>
        <taxon>Drosophila</taxon>
        <taxon>Sophophora</taxon>
    </lineage>
</organism>
<feature type="domain" description="Partial AB-hydrolase lipase" evidence="9">
    <location>
        <begin position="17"/>
        <end position="76"/>
    </location>
</feature>
<dbReference type="GO" id="GO:0016788">
    <property type="term" value="F:hydrolase activity, acting on ester bonds"/>
    <property type="evidence" value="ECO:0007669"/>
    <property type="project" value="InterPro"/>
</dbReference>
<dbReference type="InterPro" id="IPR006693">
    <property type="entry name" value="AB_hydrolase_lipase"/>
</dbReference>
<keyword evidence="3 7" id="KW-0378">Hydrolase</keyword>
<feature type="compositionally biased region" description="Basic residues" evidence="8">
    <location>
        <begin position="409"/>
        <end position="435"/>
    </location>
</feature>
<reference evidence="10 11" key="1">
    <citation type="journal article" date="2007" name="Nature">
        <title>Evolution of genes and genomes on the Drosophila phylogeny.</title>
        <authorList>
            <consortium name="Drosophila 12 Genomes Consortium"/>
            <person name="Clark A.G."/>
            <person name="Eisen M.B."/>
            <person name="Smith D.R."/>
            <person name="Bergman C.M."/>
            <person name="Oliver B."/>
            <person name="Markow T.A."/>
            <person name="Kaufman T.C."/>
            <person name="Kellis M."/>
            <person name="Gelbart W."/>
            <person name="Iyer V.N."/>
            <person name="Pollard D.A."/>
            <person name="Sackton T.B."/>
            <person name="Larracuente A.M."/>
            <person name="Singh N.D."/>
            <person name="Abad J.P."/>
            <person name="Abt D.N."/>
            <person name="Adryan B."/>
            <person name="Aguade M."/>
            <person name="Akashi H."/>
            <person name="Anderson W.W."/>
            <person name="Aquadro C.F."/>
            <person name="Ardell D.H."/>
            <person name="Arguello R."/>
            <person name="Artieri C.G."/>
            <person name="Barbash D.A."/>
            <person name="Barker D."/>
            <person name="Barsanti P."/>
            <person name="Batterham P."/>
            <person name="Batzoglou S."/>
            <person name="Begun D."/>
            <person name="Bhutkar A."/>
            <person name="Blanco E."/>
            <person name="Bosak S.A."/>
            <person name="Bradley R.K."/>
            <person name="Brand A.D."/>
            <person name="Brent M.R."/>
            <person name="Brooks A.N."/>
            <person name="Brown R.H."/>
            <person name="Butlin R.K."/>
            <person name="Caggese C."/>
            <person name="Calvi B.R."/>
            <person name="Bernardo de Carvalho A."/>
            <person name="Caspi A."/>
            <person name="Castrezana S."/>
            <person name="Celniker S.E."/>
            <person name="Chang J.L."/>
            <person name="Chapple C."/>
            <person name="Chatterji S."/>
            <person name="Chinwalla A."/>
            <person name="Civetta A."/>
            <person name="Clifton S.W."/>
            <person name="Comeron J.M."/>
            <person name="Costello J.C."/>
            <person name="Coyne J.A."/>
            <person name="Daub J."/>
            <person name="David R.G."/>
            <person name="Delcher A.L."/>
            <person name="Delehaunty K."/>
            <person name="Do C.B."/>
            <person name="Ebling H."/>
            <person name="Edwards K."/>
            <person name="Eickbush T."/>
            <person name="Evans J.D."/>
            <person name="Filipski A."/>
            <person name="Findeiss S."/>
            <person name="Freyhult E."/>
            <person name="Fulton L."/>
            <person name="Fulton R."/>
            <person name="Garcia A.C."/>
            <person name="Gardiner A."/>
            <person name="Garfield D.A."/>
            <person name="Garvin B.E."/>
            <person name="Gibson G."/>
            <person name="Gilbert D."/>
            <person name="Gnerre S."/>
            <person name="Godfrey J."/>
            <person name="Good R."/>
            <person name="Gotea V."/>
            <person name="Gravely B."/>
            <person name="Greenberg A.J."/>
            <person name="Griffiths-Jones S."/>
            <person name="Gross S."/>
            <person name="Guigo R."/>
            <person name="Gustafson E.A."/>
            <person name="Haerty W."/>
            <person name="Hahn M.W."/>
            <person name="Halligan D.L."/>
            <person name="Halpern A.L."/>
            <person name="Halter G.M."/>
            <person name="Han M.V."/>
            <person name="Heger A."/>
            <person name="Hillier L."/>
            <person name="Hinrichs A.S."/>
            <person name="Holmes I."/>
            <person name="Hoskins R.A."/>
            <person name="Hubisz M.J."/>
            <person name="Hultmark D."/>
            <person name="Huntley M.A."/>
            <person name="Jaffe D.B."/>
            <person name="Jagadeeshan S."/>
            <person name="Jeck W.R."/>
            <person name="Johnson J."/>
            <person name="Jones C.D."/>
            <person name="Jordan W.C."/>
            <person name="Karpen G.H."/>
            <person name="Kataoka E."/>
            <person name="Keightley P.D."/>
            <person name="Kheradpour P."/>
            <person name="Kirkness E.F."/>
            <person name="Koerich L.B."/>
            <person name="Kristiansen K."/>
            <person name="Kudrna D."/>
            <person name="Kulathinal R.J."/>
            <person name="Kumar S."/>
            <person name="Kwok R."/>
            <person name="Lander E."/>
            <person name="Langley C.H."/>
            <person name="Lapoint R."/>
            <person name="Lazzaro B.P."/>
            <person name="Lee S.J."/>
            <person name="Levesque L."/>
            <person name="Li R."/>
            <person name="Lin C.F."/>
            <person name="Lin M.F."/>
            <person name="Lindblad-Toh K."/>
            <person name="Llopart A."/>
            <person name="Long M."/>
            <person name="Low L."/>
            <person name="Lozovsky E."/>
            <person name="Lu J."/>
            <person name="Luo M."/>
            <person name="Machado C.A."/>
            <person name="Makalowski W."/>
            <person name="Marzo M."/>
            <person name="Matsuda M."/>
            <person name="Matzkin L."/>
            <person name="McAllister B."/>
            <person name="McBride C.S."/>
            <person name="McKernan B."/>
            <person name="McKernan K."/>
            <person name="Mendez-Lago M."/>
            <person name="Minx P."/>
            <person name="Mollenhauer M.U."/>
            <person name="Montooth K."/>
            <person name="Mount S.M."/>
            <person name="Mu X."/>
            <person name="Myers E."/>
            <person name="Negre B."/>
            <person name="Newfeld S."/>
            <person name="Nielsen R."/>
            <person name="Noor M.A."/>
            <person name="O'Grady P."/>
            <person name="Pachter L."/>
            <person name="Papaceit M."/>
            <person name="Parisi M.J."/>
            <person name="Parisi M."/>
            <person name="Parts L."/>
            <person name="Pedersen J.S."/>
            <person name="Pesole G."/>
            <person name="Phillippy A.M."/>
            <person name="Ponting C.P."/>
            <person name="Pop M."/>
            <person name="Porcelli D."/>
            <person name="Powell J.R."/>
            <person name="Prohaska S."/>
            <person name="Pruitt K."/>
            <person name="Puig M."/>
            <person name="Quesneville H."/>
            <person name="Ram K.R."/>
            <person name="Rand D."/>
            <person name="Rasmussen M.D."/>
            <person name="Reed L.K."/>
            <person name="Reenan R."/>
            <person name="Reily A."/>
            <person name="Remington K.A."/>
            <person name="Rieger T.T."/>
            <person name="Ritchie M.G."/>
            <person name="Robin C."/>
            <person name="Rogers Y.H."/>
            <person name="Rohde C."/>
            <person name="Rozas J."/>
            <person name="Rubenfield M.J."/>
            <person name="Ruiz A."/>
            <person name="Russo S."/>
            <person name="Salzberg S.L."/>
            <person name="Sanchez-Gracia A."/>
            <person name="Saranga D.J."/>
            <person name="Sato H."/>
            <person name="Schaeffer S.W."/>
            <person name="Schatz M.C."/>
            <person name="Schlenke T."/>
            <person name="Schwartz R."/>
            <person name="Segarra C."/>
            <person name="Singh R.S."/>
            <person name="Sirot L."/>
            <person name="Sirota M."/>
            <person name="Sisneros N.B."/>
            <person name="Smith C.D."/>
            <person name="Smith T.F."/>
            <person name="Spieth J."/>
            <person name="Stage D.E."/>
            <person name="Stark A."/>
            <person name="Stephan W."/>
            <person name="Strausberg R.L."/>
            <person name="Strempel S."/>
            <person name="Sturgill D."/>
            <person name="Sutton G."/>
            <person name="Sutton G.G."/>
            <person name="Tao W."/>
            <person name="Teichmann S."/>
            <person name="Tobari Y.N."/>
            <person name="Tomimura Y."/>
            <person name="Tsolas J.M."/>
            <person name="Valente V.L."/>
            <person name="Venter E."/>
            <person name="Venter J.C."/>
            <person name="Vicario S."/>
            <person name="Vieira F.G."/>
            <person name="Vilella A.J."/>
            <person name="Villasante A."/>
            <person name="Walenz B."/>
            <person name="Wang J."/>
            <person name="Wasserman M."/>
            <person name="Watts T."/>
            <person name="Wilson D."/>
            <person name="Wilson R.K."/>
            <person name="Wing R.A."/>
            <person name="Wolfner M.F."/>
            <person name="Wong A."/>
            <person name="Wong G.K."/>
            <person name="Wu C.I."/>
            <person name="Wu G."/>
            <person name="Yamamoto D."/>
            <person name="Yang H.P."/>
            <person name="Yang S.P."/>
            <person name="Yorke J.A."/>
            <person name="Yoshida K."/>
            <person name="Zdobnov E."/>
            <person name="Zhang P."/>
            <person name="Zhang Y."/>
            <person name="Zimin A.V."/>
            <person name="Baldwin J."/>
            <person name="Abdouelleil A."/>
            <person name="Abdulkadir J."/>
            <person name="Abebe A."/>
            <person name="Abera B."/>
            <person name="Abreu J."/>
            <person name="Acer S.C."/>
            <person name="Aftuck L."/>
            <person name="Alexander A."/>
            <person name="An P."/>
            <person name="Anderson E."/>
            <person name="Anderson S."/>
            <person name="Arachi H."/>
            <person name="Azer M."/>
            <person name="Bachantsang P."/>
            <person name="Barry A."/>
            <person name="Bayul T."/>
            <person name="Berlin A."/>
            <person name="Bessette D."/>
            <person name="Bloom T."/>
            <person name="Blye J."/>
            <person name="Boguslavskiy L."/>
            <person name="Bonnet C."/>
            <person name="Boukhgalter B."/>
            <person name="Bourzgui I."/>
            <person name="Brown A."/>
            <person name="Cahill P."/>
            <person name="Channer S."/>
            <person name="Cheshatsang Y."/>
            <person name="Chuda L."/>
            <person name="Citroen M."/>
            <person name="Collymore A."/>
            <person name="Cooke P."/>
            <person name="Costello M."/>
            <person name="D'Aco K."/>
            <person name="Daza R."/>
            <person name="De Haan G."/>
            <person name="DeGray S."/>
            <person name="DeMaso C."/>
            <person name="Dhargay N."/>
            <person name="Dooley K."/>
            <person name="Dooley E."/>
            <person name="Doricent M."/>
            <person name="Dorje P."/>
            <person name="Dorjee K."/>
            <person name="Dupes A."/>
            <person name="Elong R."/>
            <person name="Falk J."/>
            <person name="Farina A."/>
            <person name="Faro S."/>
            <person name="Ferguson D."/>
            <person name="Fisher S."/>
            <person name="Foley C.D."/>
            <person name="Franke A."/>
            <person name="Friedrich D."/>
            <person name="Gadbois L."/>
            <person name="Gearin G."/>
            <person name="Gearin C.R."/>
            <person name="Giannoukos G."/>
            <person name="Goode T."/>
            <person name="Graham J."/>
            <person name="Grandbois E."/>
            <person name="Grewal S."/>
            <person name="Gyaltsen K."/>
            <person name="Hafez N."/>
            <person name="Hagos B."/>
            <person name="Hall J."/>
            <person name="Henson C."/>
            <person name="Hollinger A."/>
            <person name="Honan T."/>
            <person name="Huard M.D."/>
            <person name="Hughes L."/>
            <person name="Hurhula B."/>
            <person name="Husby M.E."/>
            <person name="Kamat A."/>
            <person name="Kanga B."/>
            <person name="Kashin S."/>
            <person name="Khazanovich D."/>
            <person name="Kisner P."/>
            <person name="Lance K."/>
            <person name="Lara M."/>
            <person name="Lee W."/>
            <person name="Lennon N."/>
            <person name="Letendre F."/>
            <person name="LeVine R."/>
            <person name="Lipovsky A."/>
            <person name="Liu X."/>
            <person name="Liu J."/>
            <person name="Liu S."/>
            <person name="Lokyitsang T."/>
            <person name="Lokyitsang Y."/>
            <person name="Lubonja R."/>
            <person name="Lui A."/>
            <person name="MacDonald P."/>
            <person name="Magnisalis V."/>
            <person name="Maru K."/>
            <person name="Matthews C."/>
            <person name="McCusker W."/>
            <person name="McDonough S."/>
            <person name="Mehta T."/>
            <person name="Meldrim J."/>
            <person name="Meneus L."/>
            <person name="Mihai O."/>
            <person name="Mihalev A."/>
            <person name="Mihova T."/>
            <person name="Mittelman R."/>
            <person name="Mlenga V."/>
            <person name="Montmayeur A."/>
            <person name="Mulrain L."/>
            <person name="Navidi A."/>
            <person name="Naylor J."/>
            <person name="Negash T."/>
            <person name="Nguyen T."/>
            <person name="Nguyen N."/>
            <person name="Nicol R."/>
            <person name="Norbu C."/>
            <person name="Norbu N."/>
            <person name="Novod N."/>
            <person name="O'Neill B."/>
            <person name="Osman S."/>
            <person name="Markiewicz E."/>
            <person name="Oyono O.L."/>
            <person name="Patti C."/>
            <person name="Phunkhang P."/>
            <person name="Pierre F."/>
            <person name="Priest M."/>
            <person name="Raghuraman S."/>
            <person name="Rege F."/>
            <person name="Reyes R."/>
            <person name="Rise C."/>
            <person name="Rogov P."/>
            <person name="Ross K."/>
            <person name="Ryan E."/>
            <person name="Settipalli S."/>
            <person name="Shea T."/>
            <person name="Sherpa N."/>
            <person name="Shi L."/>
            <person name="Shih D."/>
            <person name="Sparrow T."/>
            <person name="Spaulding J."/>
            <person name="Stalker J."/>
            <person name="Stange-Thomann N."/>
            <person name="Stavropoulos S."/>
            <person name="Stone C."/>
            <person name="Strader C."/>
            <person name="Tesfaye S."/>
            <person name="Thomson T."/>
            <person name="Thoulutsang Y."/>
            <person name="Thoulutsang D."/>
            <person name="Topham K."/>
            <person name="Topping I."/>
            <person name="Tsamla T."/>
            <person name="Vassiliev H."/>
            <person name="Vo A."/>
            <person name="Wangchuk T."/>
            <person name="Wangdi T."/>
            <person name="Weiand M."/>
            <person name="Wilkinson J."/>
            <person name="Wilson A."/>
            <person name="Yadav S."/>
            <person name="Young G."/>
            <person name="Yu Q."/>
            <person name="Zembek L."/>
            <person name="Zhong D."/>
            <person name="Zimmer A."/>
            <person name="Zwirko Z."/>
            <person name="Jaffe D.B."/>
            <person name="Alvarez P."/>
            <person name="Brockman W."/>
            <person name="Butler J."/>
            <person name="Chin C."/>
            <person name="Gnerre S."/>
            <person name="Grabherr M."/>
            <person name="Kleber M."/>
            <person name="Mauceli E."/>
            <person name="MacCallum I."/>
        </authorList>
    </citation>
    <scope>NUCLEOTIDE SEQUENCE [LARGE SCALE GENOMIC DNA]</scope>
    <source>
        <strain evidence="11">Tucson 14024-0371.13</strain>
    </source>
</reference>
<sequence length="435" mass="50698">MVNLPLWSCPSLELSTIDIIKNYYYPTENHTVRTKDGYMLDVFRIPYSHQCLDRKVKKVVFLMHGLYSSSDAFLLTGSSSGLPYMLADQCYDVWMGNARGNRYSQRHNNLDTSESEFWHFSWHEIGLEDLSASFEYIMFQTKQKDLNYICHGQGCTALMVLLSLRQEFNFNIHNAVFLAPMVYMSHSSLPWRHLQKVFDAVPDGEAKPTLMPNDTKQNDVAKRFCPSMTCDCNYNLIYGKSKHKHDPIITTRFLATHPSSVSVRQLKHFLQVKKSQKFQQYDYGTEKNIIMYNQSTPPEYPLEKIQPQGSLHIFYSDSDWYVSAKDITTLKEMFPKATFHHITDTQWGHGDFLHGRNSRNLVNVPILEILRRNSEEGVDKHLKQSENSEERVGNHTKKSTNSDDGVGQHIKKLNHRRRSKIRRRSKHRRSGKSKY</sequence>
<dbReference type="InParanoid" id="A0A0P8XYC0"/>
<keyword evidence="5" id="KW-0443">Lipid metabolism</keyword>
<dbReference type="InterPro" id="IPR029058">
    <property type="entry name" value="AB_hydrolase_fold"/>
</dbReference>
<gene>
    <name evidence="10" type="primary">Dana\GF17111</name>
    <name evidence="10" type="synonym">dana_GLEANR_18378</name>
    <name evidence="10" type="ORF">GF17111</name>
</gene>
<keyword evidence="6" id="KW-0325">Glycoprotein</keyword>
<dbReference type="eggNOG" id="KOG2624">
    <property type="taxonomic scope" value="Eukaryota"/>
</dbReference>
<keyword evidence="4 7" id="KW-0442">Lipid degradation</keyword>
<evidence type="ECO:0000256" key="1">
    <source>
        <dbReference type="ARBA" id="ARBA00010701"/>
    </source>
</evidence>
<evidence type="ECO:0000313" key="11">
    <source>
        <dbReference type="Proteomes" id="UP000007801"/>
    </source>
</evidence>
<dbReference type="Gene3D" id="3.40.50.1820">
    <property type="entry name" value="alpha/beta hydrolase"/>
    <property type="match status" value="1"/>
</dbReference>
<dbReference type="FunCoup" id="A0A0P8XYC0">
    <property type="interactions" value="29"/>
</dbReference>
<evidence type="ECO:0000256" key="3">
    <source>
        <dbReference type="ARBA" id="ARBA00022801"/>
    </source>
</evidence>
<dbReference type="GO" id="GO:0016042">
    <property type="term" value="P:lipid catabolic process"/>
    <property type="evidence" value="ECO:0007669"/>
    <property type="project" value="UniProtKB-KW"/>
</dbReference>
<dbReference type="OrthoDB" id="9974421at2759"/>
<keyword evidence="11" id="KW-1185">Reference proteome</keyword>
<dbReference type="SUPFAM" id="SSF53474">
    <property type="entry name" value="alpha/beta-Hydrolases"/>
    <property type="match status" value="1"/>
</dbReference>
<evidence type="ECO:0000259" key="9">
    <source>
        <dbReference type="Pfam" id="PF04083"/>
    </source>
</evidence>
<name>A0A0P8XYC0_DROAN</name>
<dbReference type="EMBL" id="CH902617">
    <property type="protein sequence ID" value="KPU79617.1"/>
    <property type="molecule type" value="Genomic_DNA"/>
</dbReference>
<feature type="compositionally biased region" description="Basic and acidic residues" evidence="8">
    <location>
        <begin position="376"/>
        <end position="393"/>
    </location>
</feature>
<accession>A0A0P8XYC0</accession>
<feature type="region of interest" description="Disordered" evidence="8">
    <location>
        <begin position="376"/>
        <end position="435"/>
    </location>
</feature>
<dbReference type="FunFam" id="3.40.50.1820:FF:000057">
    <property type="entry name" value="Lipase"/>
    <property type="match status" value="1"/>
</dbReference>
<dbReference type="STRING" id="7217.A0A0P8XYC0"/>
<dbReference type="KEGG" id="dan:6499899"/>
<evidence type="ECO:0000256" key="5">
    <source>
        <dbReference type="ARBA" id="ARBA00023098"/>
    </source>
</evidence>
<dbReference type="PIRSF" id="PIRSF000862">
    <property type="entry name" value="Steryl_ester_lip"/>
    <property type="match status" value="1"/>
</dbReference>